<organism evidence="1">
    <name type="scientific">marine sediment metagenome</name>
    <dbReference type="NCBI Taxonomy" id="412755"/>
    <lineage>
        <taxon>unclassified sequences</taxon>
        <taxon>metagenomes</taxon>
        <taxon>ecological metagenomes</taxon>
    </lineage>
</organism>
<reference evidence="1" key="1">
    <citation type="journal article" date="2015" name="Nature">
        <title>Complex archaea that bridge the gap between prokaryotes and eukaryotes.</title>
        <authorList>
            <person name="Spang A."/>
            <person name="Saw J.H."/>
            <person name="Jorgensen S.L."/>
            <person name="Zaremba-Niedzwiedzka K."/>
            <person name="Martijn J."/>
            <person name="Lind A.E."/>
            <person name="van Eijk R."/>
            <person name="Schleper C."/>
            <person name="Guy L."/>
            <person name="Ettema T.J."/>
        </authorList>
    </citation>
    <scope>NUCLEOTIDE SEQUENCE</scope>
</reference>
<proteinExistence type="predicted"/>
<dbReference type="EMBL" id="LAZR01056211">
    <property type="protein sequence ID" value="KKK74666.1"/>
    <property type="molecule type" value="Genomic_DNA"/>
</dbReference>
<name>A0A0F9AR41_9ZZZZ</name>
<protein>
    <submittedName>
        <fullName evidence="1">Uncharacterized protein</fullName>
    </submittedName>
</protein>
<accession>A0A0F9AR41</accession>
<gene>
    <name evidence="1" type="ORF">LCGC14_2881490</name>
</gene>
<comment type="caution">
    <text evidence="1">The sequence shown here is derived from an EMBL/GenBank/DDBJ whole genome shotgun (WGS) entry which is preliminary data.</text>
</comment>
<evidence type="ECO:0000313" key="1">
    <source>
        <dbReference type="EMBL" id="KKK74666.1"/>
    </source>
</evidence>
<sequence length="146" mass="16229">MATGKYLSLEEARKDGKIKRFCKEHSSKGDMDKFDLLFNAMATPAKATETWTLELDHIDDSAVQACTDELILKFRRGLLTTHDINGIVDILSAPDIALTSSFRDFRRDPTTRTSVVSVLLKPSKRLVDLLATIRARPTETATTTGT</sequence>
<dbReference type="AlphaFoldDB" id="A0A0F9AR41"/>